<evidence type="ECO:0000313" key="2">
    <source>
        <dbReference type="Proteomes" id="UP001595752"/>
    </source>
</evidence>
<gene>
    <name evidence="1" type="ORF">ACFOU2_21455</name>
</gene>
<comment type="caution">
    <text evidence="1">The sequence shown here is derived from an EMBL/GenBank/DDBJ whole genome shotgun (WGS) entry which is preliminary data.</text>
</comment>
<accession>A0ABV8B915</accession>
<dbReference type="EMBL" id="JBHRZT010000072">
    <property type="protein sequence ID" value="MFC3885901.1"/>
    <property type="molecule type" value="Genomic_DNA"/>
</dbReference>
<keyword evidence="2" id="KW-1185">Reference proteome</keyword>
<name>A0ABV8B915_9BACI</name>
<organism evidence="1 2">
    <name type="scientific">Bacillus songklensis</name>
    <dbReference type="NCBI Taxonomy" id="1069116"/>
    <lineage>
        <taxon>Bacteria</taxon>
        <taxon>Bacillati</taxon>
        <taxon>Bacillota</taxon>
        <taxon>Bacilli</taxon>
        <taxon>Bacillales</taxon>
        <taxon>Bacillaceae</taxon>
        <taxon>Bacillus</taxon>
    </lineage>
</organism>
<proteinExistence type="predicted"/>
<dbReference type="InterPro" id="IPR025916">
    <property type="entry name" value="YdjO"/>
</dbReference>
<sequence>MYFAKKGKEEIVNIIEDTNVYACESDTCNGWMREEFSTPDLSCPICGSDMKAEVRGLPKIKVD</sequence>
<protein>
    <submittedName>
        <fullName evidence="1">Cold-inducible protein YdjO-related protein</fullName>
    </submittedName>
</protein>
<dbReference type="Pfam" id="PF14169">
    <property type="entry name" value="YdjO"/>
    <property type="match status" value="1"/>
</dbReference>
<reference evidence="2" key="1">
    <citation type="journal article" date="2019" name="Int. J. Syst. Evol. Microbiol.">
        <title>The Global Catalogue of Microorganisms (GCM) 10K type strain sequencing project: providing services to taxonomists for standard genome sequencing and annotation.</title>
        <authorList>
            <consortium name="The Broad Institute Genomics Platform"/>
            <consortium name="The Broad Institute Genome Sequencing Center for Infectious Disease"/>
            <person name="Wu L."/>
            <person name="Ma J."/>
        </authorList>
    </citation>
    <scope>NUCLEOTIDE SEQUENCE [LARGE SCALE GENOMIC DNA]</scope>
    <source>
        <strain evidence="2">CCUG 61889</strain>
    </source>
</reference>
<dbReference type="RefSeq" id="WP_377918283.1">
    <property type="nucleotide sequence ID" value="NZ_JBHRZT010000072.1"/>
</dbReference>
<evidence type="ECO:0000313" key="1">
    <source>
        <dbReference type="EMBL" id="MFC3885901.1"/>
    </source>
</evidence>
<dbReference type="Proteomes" id="UP001595752">
    <property type="component" value="Unassembled WGS sequence"/>
</dbReference>